<feature type="transmembrane region" description="Helical" evidence="5">
    <location>
        <begin position="321"/>
        <end position="339"/>
    </location>
</feature>
<dbReference type="Pfam" id="PF04932">
    <property type="entry name" value="Wzy_C"/>
    <property type="match status" value="1"/>
</dbReference>
<evidence type="ECO:0000256" key="2">
    <source>
        <dbReference type="ARBA" id="ARBA00022692"/>
    </source>
</evidence>
<evidence type="ECO:0000313" key="7">
    <source>
        <dbReference type="EMBL" id="PPQ31682.1"/>
    </source>
</evidence>
<reference evidence="7 8" key="1">
    <citation type="journal article" date="2018" name="Arch. Microbiol.">
        <title>New insights into the metabolic potential of the phototrophic purple bacterium Rhodopila globiformis DSM 161(T) from its draft genome sequence and evidence for a vanadium-dependent nitrogenase.</title>
        <authorList>
            <person name="Imhoff J.F."/>
            <person name="Rahn T."/>
            <person name="Kunzel S."/>
            <person name="Neulinger S.C."/>
        </authorList>
    </citation>
    <scope>NUCLEOTIDE SEQUENCE [LARGE SCALE GENOMIC DNA]</scope>
    <source>
        <strain evidence="7 8">DSM 16996</strain>
    </source>
</reference>
<proteinExistence type="predicted"/>
<comment type="subcellular location">
    <subcellularLocation>
        <location evidence="1">Membrane</location>
        <topology evidence="1">Multi-pass membrane protein</topology>
    </subcellularLocation>
</comment>
<evidence type="ECO:0000259" key="6">
    <source>
        <dbReference type="Pfam" id="PF04932"/>
    </source>
</evidence>
<feature type="transmembrane region" description="Helical" evidence="5">
    <location>
        <begin position="255"/>
        <end position="274"/>
    </location>
</feature>
<protein>
    <recommendedName>
        <fullName evidence="6">O-antigen ligase-related domain-containing protein</fullName>
    </recommendedName>
</protein>
<feature type="transmembrane region" description="Helical" evidence="5">
    <location>
        <begin position="207"/>
        <end position="235"/>
    </location>
</feature>
<sequence length="522" mass="56098">MGVARTHRMRGWVRRFVSPKLRQRGHARQHQKRPLAISAFDPASPRLRRDPATPSTWIVLWRDEPLEALLLAGLILGLAWAPLWLGGDRPFAWGVNGVWFPGLTVVYEISLLIRERKHPVAAKQILAPLILFAAVVFWISVQMSTVIPPGFAHPIWLIAGDALKTPLNAAISVNPQASALALMRLLTDASVLWLAMQLCRSPRRALILIQAVVAICAAYSLLGIVMMVFAGGALPFSDLAGGGAIRATFVNRNTFATYAGIGLVGAVALILRFYRREAPGDPALKSYRLARLIEATGQSGWTLIGAGLVILVALLGTVSRGGVLAAVLAIFTLLLMTFARSGRRDGQQIDMVIFLAVAVLGGFLLFGDKIVGRISETGLTDASRLAVCAIVIGSINDALFIGFGYGTFADIFPLYRDQSISVWGMWDMAHNTYLETLQGLGIAFGGALILALALLVWRCAWGAVQRHRDATAPIVAASVSLLIGAHAMVDFSLQIEAVALTFMAILGAGVAQSESSRRLASD</sequence>
<feature type="domain" description="O-antigen ligase-related" evidence="6">
    <location>
        <begin position="308"/>
        <end position="442"/>
    </location>
</feature>
<feature type="transmembrane region" description="Helical" evidence="5">
    <location>
        <begin position="295"/>
        <end position="315"/>
    </location>
</feature>
<evidence type="ECO:0000256" key="5">
    <source>
        <dbReference type="SAM" id="Phobius"/>
    </source>
</evidence>
<accession>A0A2S6NAM8</accession>
<feature type="transmembrane region" description="Helical" evidence="5">
    <location>
        <begin position="125"/>
        <end position="147"/>
    </location>
</feature>
<evidence type="ECO:0000256" key="4">
    <source>
        <dbReference type="ARBA" id="ARBA00023136"/>
    </source>
</evidence>
<dbReference type="PANTHER" id="PTHR37422:SF23">
    <property type="entry name" value="TEICHURONIC ACID BIOSYNTHESIS PROTEIN TUAE"/>
    <property type="match status" value="1"/>
</dbReference>
<dbReference type="EMBL" id="NHSJ01000053">
    <property type="protein sequence ID" value="PPQ31682.1"/>
    <property type="molecule type" value="Genomic_DNA"/>
</dbReference>
<keyword evidence="3 5" id="KW-1133">Transmembrane helix</keyword>
<feature type="transmembrane region" description="Helical" evidence="5">
    <location>
        <begin position="493"/>
        <end position="511"/>
    </location>
</feature>
<dbReference type="Proteomes" id="UP000239089">
    <property type="component" value="Unassembled WGS sequence"/>
</dbReference>
<evidence type="ECO:0000256" key="1">
    <source>
        <dbReference type="ARBA" id="ARBA00004141"/>
    </source>
</evidence>
<feature type="transmembrane region" description="Helical" evidence="5">
    <location>
        <begin position="351"/>
        <end position="367"/>
    </location>
</feature>
<dbReference type="GO" id="GO:0016020">
    <property type="term" value="C:membrane"/>
    <property type="evidence" value="ECO:0007669"/>
    <property type="project" value="UniProtKB-SubCell"/>
</dbReference>
<dbReference type="PANTHER" id="PTHR37422">
    <property type="entry name" value="TEICHURONIC ACID BIOSYNTHESIS PROTEIN TUAE"/>
    <property type="match status" value="1"/>
</dbReference>
<dbReference type="InterPro" id="IPR051533">
    <property type="entry name" value="WaaL-like"/>
</dbReference>
<keyword evidence="2 5" id="KW-0812">Transmembrane</keyword>
<feature type="transmembrane region" description="Helical" evidence="5">
    <location>
        <begin position="91"/>
        <end position="113"/>
    </location>
</feature>
<dbReference type="InterPro" id="IPR007016">
    <property type="entry name" value="O-antigen_ligase-rel_domated"/>
</dbReference>
<keyword evidence="4 5" id="KW-0472">Membrane</keyword>
<feature type="transmembrane region" description="Helical" evidence="5">
    <location>
        <begin position="437"/>
        <end position="457"/>
    </location>
</feature>
<gene>
    <name evidence="7" type="ORF">CCR94_08400</name>
</gene>
<organism evidence="7 8">
    <name type="scientific">Rhodoblastus sphagnicola</name>
    <dbReference type="NCBI Taxonomy" id="333368"/>
    <lineage>
        <taxon>Bacteria</taxon>
        <taxon>Pseudomonadati</taxon>
        <taxon>Pseudomonadota</taxon>
        <taxon>Alphaproteobacteria</taxon>
        <taxon>Hyphomicrobiales</taxon>
        <taxon>Rhodoblastaceae</taxon>
        <taxon>Rhodoblastus</taxon>
    </lineage>
</organism>
<dbReference type="AlphaFoldDB" id="A0A2S6NAM8"/>
<comment type="caution">
    <text evidence="7">The sequence shown here is derived from an EMBL/GenBank/DDBJ whole genome shotgun (WGS) entry which is preliminary data.</text>
</comment>
<keyword evidence="8" id="KW-1185">Reference proteome</keyword>
<evidence type="ECO:0000256" key="3">
    <source>
        <dbReference type="ARBA" id="ARBA00022989"/>
    </source>
</evidence>
<feature type="transmembrane region" description="Helical" evidence="5">
    <location>
        <begin position="469"/>
        <end position="487"/>
    </location>
</feature>
<name>A0A2S6NAM8_9HYPH</name>
<evidence type="ECO:0000313" key="8">
    <source>
        <dbReference type="Proteomes" id="UP000239089"/>
    </source>
</evidence>
<feature type="transmembrane region" description="Helical" evidence="5">
    <location>
        <begin position="68"/>
        <end position="85"/>
    </location>
</feature>